<dbReference type="Gramene" id="KGN47297">
    <property type="protein sequence ID" value="KGN47297"/>
    <property type="gene ID" value="Csa_6G290290"/>
</dbReference>
<evidence type="ECO:0000313" key="1">
    <source>
        <dbReference type="EMBL" id="KGN47297.1"/>
    </source>
</evidence>
<dbReference type="Proteomes" id="UP000029981">
    <property type="component" value="Chromosome 6"/>
</dbReference>
<reference evidence="1 2" key="3">
    <citation type="journal article" date="2010" name="BMC Genomics">
        <title>Transcriptome sequencing and comparative analysis of cucumber flowers with different sex types.</title>
        <authorList>
            <person name="Guo S."/>
            <person name="Zheng Y."/>
            <person name="Joung J.G."/>
            <person name="Liu S."/>
            <person name="Zhang Z."/>
            <person name="Crasta O.R."/>
            <person name="Sobral B.W."/>
            <person name="Xu Y."/>
            <person name="Huang S."/>
            <person name="Fei Z."/>
        </authorList>
    </citation>
    <scope>NUCLEOTIDE SEQUENCE [LARGE SCALE GENOMIC DNA]</scope>
    <source>
        <strain evidence="2">cv. 9930</strain>
    </source>
</reference>
<gene>
    <name evidence="1" type="ORF">Csa_6G290290</name>
</gene>
<evidence type="ECO:0000313" key="2">
    <source>
        <dbReference type="Proteomes" id="UP000029981"/>
    </source>
</evidence>
<proteinExistence type="predicted"/>
<keyword evidence="2" id="KW-1185">Reference proteome</keyword>
<accession>A0A0A0KFV8</accession>
<organism evidence="1 2">
    <name type="scientific">Cucumis sativus</name>
    <name type="common">Cucumber</name>
    <dbReference type="NCBI Taxonomy" id="3659"/>
    <lineage>
        <taxon>Eukaryota</taxon>
        <taxon>Viridiplantae</taxon>
        <taxon>Streptophyta</taxon>
        <taxon>Embryophyta</taxon>
        <taxon>Tracheophyta</taxon>
        <taxon>Spermatophyta</taxon>
        <taxon>Magnoliopsida</taxon>
        <taxon>eudicotyledons</taxon>
        <taxon>Gunneridae</taxon>
        <taxon>Pentapetalae</taxon>
        <taxon>rosids</taxon>
        <taxon>fabids</taxon>
        <taxon>Cucurbitales</taxon>
        <taxon>Cucurbitaceae</taxon>
        <taxon>Benincaseae</taxon>
        <taxon>Cucumis</taxon>
    </lineage>
</organism>
<name>A0A0A0KFV8_CUCSA</name>
<reference evidence="1 2" key="1">
    <citation type="journal article" date="2009" name="Nat. Genet.">
        <title>The genome of the cucumber, Cucumis sativus L.</title>
        <authorList>
            <person name="Huang S."/>
            <person name="Li R."/>
            <person name="Zhang Z."/>
            <person name="Li L."/>
            <person name="Gu X."/>
            <person name="Fan W."/>
            <person name="Lucas W.J."/>
            <person name="Wang X."/>
            <person name="Xie B."/>
            <person name="Ni P."/>
            <person name="Ren Y."/>
            <person name="Zhu H."/>
            <person name="Li J."/>
            <person name="Lin K."/>
            <person name="Jin W."/>
            <person name="Fei Z."/>
            <person name="Li G."/>
            <person name="Staub J."/>
            <person name="Kilian A."/>
            <person name="van der Vossen E.A."/>
            <person name="Wu Y."/>
            <person name="Guo J."/>
            <person name="He J."/>
            <person name="Jia Z."/>
            <person name="Ren Y."/>
            <person name="Tian G."/>
            <person name="Lu Y."/>
            <person name="Ruan J."/>
            <person name="Qian W."/>
            <person name="Wang M."/>
            <person name="Huang Q."/>
            <person name="Li B."/>
            <person name="Xuan Z."/>
            <person name="Cao J."/>
            <person name="Asan"/>
            <person name="Wu Z."/>
            <person name="Zhang J."/>
            <person name="Cai Q."/>
            <person name="Bai Y."/>
            <person name="Zhao B."/>
            <person name="Han Y."/>
            <person name="Li Y."/>
            <person name="Li X."/>
            <person name="Wang S."/>
            <person name="Shi Q."/>
            <person name="Liu S."/>
            <person name="Cho W.K."/>
            <person name="Kim J.Y."/>
            <person name="Xu Y."/>
            <person name="Heller-Uszynska K."/>
            <person name="Miao H."/>
            <person name="Cheng Z."/>
            <person name="Zhang S."/>
            <person name="Wu J."/>
            <person name="Yang Y."/>
            <person name="Kang H."/>
            <person name="Li M."/>
            <person name="Liang H."/>
            <person name="Ren X."/>
            <person name="Shi Z."/>
            <person name="Wen M."/>
            <person name="Jian M."/>
            <person name="Yang H."/>
            <person name="Zhang G."/>
            <person name="Yang Z."/>
            <person name="Chen R."/>
            <person name="Liu S."/>
            <person name="Li J."/>
            <person name="Ma L."/>
            <person name="Liu H."/>
            <person name="Zhou Y."/>
            <person name="Zhao J."/>
            <person name="Fang X."/>
            <person name="Li G."/>
            <person name="Fang L."/>
            <person name="Li Y."/>
            <person name="Liu D."/>
            <person name="Zheng H."/>
            <person name="Zhang Y."/>
            <person name="Qin N."/>
            <person name="Li Z."/>
            <person name="Yang G."/>
            <person name="Yang S."/>
            <person name="Bolund L."/>
            <person name="Kristiansen K."/>
            <person name="Zheng H."/>
            <person name="Li S."/>
            <person name="Zhang X."/>
            <person name="Yang H."/>
            <person name="Wang J."/>
            <person name="Sun R."/>
            <person name="Zhang B."/>
            <person name="Jiang S."/>
            <person name="Wang J."/>
            <person name="Du Y."/>
            <person name="Li S."/>
        </authorList>
    </citation>
    <scope>NUCLEOTIDE SEQUENCE [LARGE SCALE GENOMIC DNA]</scope>
    <source>
        <strain evidence="2">cv. 9930</strain>
    </source>
</reference>
<dbReference type="AlphaFoldDB" id="A0A0A0KFV8"/>
<reference evidence="1 2" key="2">
    <citation type="journal article" date="2009" name="PLoS ONE">
        <title>An integrated genetic and cytogenetic map of the cucumber genome.</title>
        <authorList>
            <person name="Ren Y."/>
            <person name="Zhang Z."/>
            <person name="Liu J."/>
            <person name="Staub J.E."/>
            <person name="Han Y."/>
            <person name="Cheng Z."/>
            <person name="Li X."/>
            <person name="Lu J."/>
            <person name="Miao H."/>
            <person name="Kang H."/>
            <person name="Xie B."/>
            <person name="Gu X."/>
            <person name="Wang X."/>
            <person name="Du Y."/>
            <person name="Jin W."/>
            <person name="Huang S."/>
        </authorList>
    </citation>
    <scope>NUCLEOTIDE SEQUENCE [LARGE SCALE GENOMIC DNA]</scope>
    <source>
        <strain evidence="2">cv. 9930</strain>
    </source>
</reference>
<dbReference type="EMBL" id="CM002927">
    <property type="protein sequence ID" value="KGN47297.1"/>
    <property type="molecule type" value="Genomic_DNA"/>
</dbReference>
<reference evidence="1 2" key="4">
    <citation type="journal article" date="2011" name="BMC Genomics">
        <title>RNA-Seq improves annotation of protein-coding genes in the cucumber genome.</title>
        <authorList>
            <person name="Li Z."/>
            <person name="Zhang Z."/>
            <person name="Yan P."/>
            <person name="Huang S."/>
            <person name="Fei Z."/>
            <person name="Lin K."/>
        </authorList>
    </citation>
    <scope>NUCLEOTIDE SEQUENCE [LARGE SCALE GENOMIC DNA]</scope>
    <source>
        <strain evidence="2">cv. 9930</strain>
    </source>
</reference>
<protein>
    <submittedName>
        <fullName evidence="1">Uncharacterized protein</fullName>
    </submittedName>
</protein>
<sequence>MFTVTLFLIPKFTVTYLSEYHHNTRRNKTKYQAEREESTKNIFLRFVSVEQEKSLLHKFVTFARMSFVKSSKLTNKIPETTTVWALAYPIRTQDQNQWYKNLNSASNHRPK</sequence>